<proteinExistence type="predicted"/>
<gene>
    <name evidence="1" type="ORF">SLS55_002644</name>
</gene>
<dbReference type="GeneID" id="92006729"/>
<dbReference type="Proteomes" id="UP001430584">
    <property type="component" value="Unassembled WGS sequence"/>
</dbReference>
<reference evidence="1 2" key="1">
    <citation type="submission" date="2024-02" db="EMBL/GenBank/DDBJ databases">
        <title>De novo assembly and annotation of 12 fungi associated with fruit tree decline syndrome in Ontario, Canada.</title>
        <authorList>
            <person name="Sulman M."/>
            <person name="Ellouze W."/>
            <person name="Ilyukhin E."/>
        </authorList>
    </citation>
    <scope>NUCLEOTIDE SEQUENCE [LARGE SCALE GENOMIC DNA]</scope>
    <source>
        <strain evidence="1 2">FDS-637</strain>
    </source>
</reference>
<dbReference type="RefSeq" id="XP_066636692.1">
    <property type="nucleotide sequence ID" value="XM_066774125.1"/>
</dbReference>
<protein>
    <submittedName>
        <fullName evidence="1">Uncharacterized protein</fullName>
    </submittedName>
</protein>
<organism evidence="1 2">
    <name type="scientific">Diplodia seriata</name>
    <dbReference type="NCBI Taxonomy" id="420778"/>
    <lineage>
        <taxon>Eukaryota</taxon>
        <taxon>Fungi</taxon>
        <taxon>Dikarya</taxon>
        <taxon>Ascomycota</taxon>
        <taxon>Pezizomycotina</taxon>
        <taxon>Dothideomycetes</taxon>
        <taxon>Dothideomycetes incertae sedis</taxon>
        <taxon>Botryosphaeriales</taxon>
        <taxon>Botryosphaeriaceae</taxon>
        <taxon>Diplodia</taxon>
    </lineage>
</organism>
<evidence type="ECO:0000313" key="2">
    <source>
        <dbReference type="Proteomes" id="UP001430584"/>
    </source>
</evidence>
<accession>A0ABR3CSR2</accession>
<comment type="caution">
    <text evidence="1">The sequence shown here is derived from an EMBL/GenBank/DDBJ whole genome shotgun (WGS) entry which is preliminary data.</text>
</comment>
<dbReference type="EMBL" id="JAJVCZ030000002">
    <property type="protein sequence ID" value="KAL0263663.1"/>
    <property type="molecule type" value="Genomic_DNA"/>
</dbReference>
<evidence type="ECO:0000313" key="1">
    <source>
        <dbReference type="EMBL" id="KAL0263663.1"/>
    </source>
</evidence>
<sequence length="104" mass="12037">MFCETHRTPRMQKAEAYLQTKTQALKQIGSILTQALRLALSFIPLKTKWATPKFPAIEESLNMYFPHLKSLFEKRERLQWKRPRTVLPLPSANTGLPKSNASLR</sequence>
<keyword evidence="2" id="KW-1185">Reference proteome</keyword>
<name>A0ABR3CSR2_9PEZI</name>